<dbReference type="EC" id="2.1.1.63" evidence="3"/>
<evidence type="ECO:0000256" key="8">
    <source>
        <dbReference type="ARBA" id="ARBA00049348"/>
    </source>
</evidence>
<reference evidence="10" key="1">
    <citation type="journal article" date="2016" name="Int. J. Mol. Sci.">
        <title>Comparative genomics of the extreme acidophile Acidithiobacillus thiooxidans reveals intraspecific divergence and niche adaptation.</title>
        <authorList>
            <person name="Zhang X."/>
            <person name="Feng X."/>
            <person name="Tao J."/>
            <person name="Ma L."/>
            <person name="Xiao Y."/>
            <person name="Liang Y."/>
            <person name="Liu X."/>
            <person name="Yin H."/>
        </authorList>
    </citation>
    <scope>NUCLEOTIDE SEQUENCE [LARGE SCALE GENOMIC DNA]</scope>
    <source>
        <strain evidence="10">DXS-W</strain>
    </source>
</reference>
<organism evidence="10 11">
    <name type="scientific">Acidithiobacillus thiooxidans</name>
    <name type="common">Thiobacillus thiooxidans</name>
    <dbReference type="NCBI Taxonomy" id="930"/>
    <lineage>
        <taxon>Bacteria</taxon>
        <taxon>Pseudomonadati</taxon>
        <taxon>Pseudomonadota</taxon>
        <taxon>Acidithiobacillia</taxon>
        <taxon>Acidithiobacillales</taxon>
        <taxon>Acidithiobacillaceae</taxon>
        <taxon>Acidithiobacillus</taxon>
    </lineage>
</organism>
<dbReference type="InterPro" id="IPR036217">
    <property type="entry name" value="MethylDNA_cys_MeTrfase_DNAb"/>
</dbReference>
<gene>
    <name evidence="10" type="ORF">A6M23_11785</name>
</gene>
<dbReference type="RefSeq" id="WP_065974269.1">
    <property type="nucleotide sequence ID" value="NZ_LWRY01000133.1"/>
</dbReference>
<proteinExistence type="inferred from homology"/>
<dbReference type="EMBL" id="LWRY01000133">
    <property type="protein sequence ID" value="OCX71485.1"/>
    <property type="molecule type" value="Genomic_DNA"/>
</dbReference>
<dbReference type="Proteomes" id="UP000095008">
    <property type="component" value="Unassembled WGS sequence"/>
</dbReference>
<evidence type="ECO:0000256" key="3">
    <source>
        <dbReference type="ARBA" id="ARBA00011918"/>
    </source>
</evidence>
<dbReference type="GO" id="GO:0003908">
    <property type="term" value="F:methylated-DNA-[protein]-cysteine S-methyltransferase activity"/>
    <property type="evidence" value="ECO:0007669"/>
    <property type="project" value="UniProtKB-EC"/>
</dbReference>
<dbReference type="FunFam" id="1.10.10.10:FF:000214">
    <property type="entry name" value="Methylated-DNA--protein-cysteine methyltransferase"/>
    <property type="match status" value="1"/>
</dbReference>
<comment type="catalytic activity">
    <reaction evidence="1">
        <text>a 4-O-methyl-thymidine in DNA + L-cysteinyl-[protein] = a thymidine in DNA + S-methyl-L-cysteinyl-[protein]</text>
        <dbReference type="Rhea" id="RHEA:53428"/>
        <dbReference type="Rhea" id="RHEA-COMP:10131"/>
        <dbReference type="Rhea" id="RHEA-COMP:10132"/>
        <dbReference type="Rhea" id="RHEA-COMP:13555"/>
        <dbReference type="Rhea" id="RHEA-COMP:13556"/>
        <dbReference type="ChEBI" id="CHEBI:29950"/>
        <dbReference type="ChEBI" id="CHEBI:82612"/>
        <dbReference type="ChEBI" id="CHEBI:137386"/>
        <dbReference type="ChEBI" id="CHEBI:137387"/>
        <dbReference type="EC" id="2.1.1.63"/>
    </reaction>
</comment>
<comment type="caution">
    <text evidence="10">The sequence shown here is derived from an EMBL/GenBank/DDBJ whole genome shotgun (WGS) entry which is preliminary data.</text>
</comment>
<sequence>MQSPDLLLKRLCYTVLETPFGQLYVAYAENYLCLLSGDELKLRLDIYRLYGRFPDRNDAMSAPMIADIRTSVRGDGPYCGPLWFPSHTPFQRQVLKALKEIPRGDVRSYGWLARRLGHPRASRAVGNALAWNPFPFIIPCHRVIRADGRLGQYSGGGDNMKARLLAYEGVSVGQGKDGTWRLHEGQGN</sequence>
<keyword evidence="4" id="KW-0489">Methyltransferase</keyword>
<evidence type="ECO:0000256" key="1">
    <source>
        <dbReference type="ARBA" id="ARBA00001286"/>
    </source>
</evidence>
<comment type="catalytic activity">
    <reaction evidence="8">
        <text>a 6-O-methyl-2'-deoxyguanosine in DNA + L-cysteinyl-[protein] = S-methyl-L-cysteinyl-[protein] + a 2'-deoxyguanosine in DNA</text>
        <dbReference type="Rhea" id="RHEA:24000"/>
        <dbReference type="Rhea" id="RHEA-COMP:10131"/>
        <dbReference type="Rhea" id="RHEA-COMP:10132"/>
        <dbReference type="Rhea" id="RHEA-COMP:11367"/>
        <dbReference type="Rhea" id="RHEA-COMP:11368"/>
        <dbReference type="ChEBI" id="CHEBI:29950"/>
        <dbReference type="ChEBI" id="CHEBI:82612"/>
        <dbReference type="ChEBI" id="CHEBI:85445"/>
        <dbReference type="ChEBI" id="CHEBI:85448"/>
        <dbReference type="EC" id="2.1.1.63"/>
    </reaction>
</comment>
<keyword evidence="7" id="KW-0234">DNA repair</keyword>
<evidence type="ECO:0000256" key="2">
    <source>
        <dbReference type="ARBA" id="ARBA00008711"/>
    </source>
</evidence>
<accession>A0A1C2J644</accession>
<dbReference type="Pfam" id="PF01035">
    <property type="entry name" value="DNA_binding_1"/>
    <property type="match status" value="1"/>
</dbReference>
<dbReference type="PROSITE" id="PS00374">
    <property type="entry name" value="MGMT"/>
    <property type="match status" value="1"/>
</dbReference>
<evidence type="ECO:0000256" key="5">
    <source>
        <dbReference type="ARBA" id="ARBA00022679"/>
    </source>
</evidence>
<dbReference type="GO" id="GO:0032259">
    <property type="term" value="P:methylation"/>
    <property type="evidence" value="ECO:0007669"/>
    <property type="project" value="UniProtKB-KW"/>
</dbReference>
<feature type="domain" description="Methylated-DNA-[protein]-cysteine S-methyltransferase DNA binding" evidence="9">
    <location>
        <begin position="89"/>
        <end position="170"/>
    </location>
</feature>
<dbReference type="InterPro" id="IPR036388">
    <property type="entry name" value="WH-like_DNA-bd_sf"/>
</dbReference>
<dbReference type="SUPFAM" id="SSF46767">
    <property type="entry name" value="Methylated DNA-protein cysteine methyltransferase, C-terminal domain"/>
    <property type="match status" value="1"/>
</dbReference>
<dbReference type="CDD" id="cd06445">
    <property type="entry name" value="ATase"/>
    <property type="match status" value="1"/>
</dbReference>
<protein>
    <recommendedName>
        <fullName evidence="3">methylated-DNA--[protein]-cysteine S-methyltransferase</fullName>
        <ecNumber evidence="3">2.1.1.63</ecNumber>
    </recommendedName>
</protein>
<evidence type="ECO:0000256" key="7">
    <source>
        <dbReference type="ARBA" id="ARBA00023204"/>
    </source>
</evidence>
<dbReference type="NCBIfam" id="TIGR00589">
    <property type="entry name" value="ogt"/>
    <property type="match status" value="1"/>
</dbReference>
<keyword evidence="5" id="KW-0808">Transferase</keyword>
<evidence type="ECO:0000313" key="11">
    <source>
        <dbReference type="Proteomes" id="UP000095008"/>
    </source>
</evidence>
<evidence type="ECO:0000256" key="4">
    <source>
        <dbReference type="ARBA" id="ARBA00022603"/>
    </source>
</evidence>
<evidence type="ECO:0000313" key="10">
    <source>
        <dbReference type="EMBL" id="OCX71485.1"/>
    </source>
</evidence>
<dbReference type="PANTHER" id="PTHR10815:SF13">
    <property type="entry name" value="METHYLATED-DNA--PROTEIN-CYSTEINE METHYLTRANSFERASE"/>
    <property type="match status" value="1"/>
</dbReference>
<dbReference type="PANTHER" id="PTHR10815">
    <property type="entry name" value="METHYLATED-DNA--PROTEIN-CYSTEINE METHYLTRANSFERASE"/>
    <property type="match status" value="1"/>
</dbReference>
<dbReference type="GO" id="GO:0006281">
    <property type="term" value="P:DNA repair"/>
    <property type="evidence" value="ECO:0007669"/>
    <property type="project" value="UniProtKB-KW"/>
</dbReference>
<name>A0A1C2J644_ACITH</name>
<keyword evidence="6" id="KW-0227">DNA damage</keyword>
<dbReference type="Gene3D" id="1.10.10.10">
    <property type="entry name" value="Winged helix-like DNA-binding domain superfamily/Winged helix DNA-binding domain"/>
    <property type="match status" value="1"/>
</dbReference>
<comment type="similarity">
    <text evidence="2">Belongs to the MGMT family.</text>
</comment>
<dbReference type="InterPro" id="IPR014048">
    <property type="entry name" value="MethylDNA_cys_MeTrfase_DNA-bd"/>
</dbReference>
<dbReference type="OrthoDB" id="5295094at2"/>
<evidence type="ECO:0000256" key="6">
    <source>
        <dbReference type="ARBA" id="ARBA00022763"/>
    </source>
</evidence>
<dbReference type="AlphaFoldDB" id="A0A1C2J644"/>
<evidence type="ECO:0000259" key="9">
    <source>
        <dbReference type="Pfam" id="PF01035"/>
    </source>
</evidence>
<dbReference type="InterPro" id="IPR001497">
    <property type="entry name" value="MethylDNA_cys_MeTrfase_AS"/>
</dbReference>
<keyword evidence="11" id="KW-1185">Reference proteome</keyword>